<sequence length="258" mass="25363">MTQNQSTPPLLLTKRLTSFLASRLSPTSAHSLLLTTPTGNLLAHASRLAKTASELRAQATVASSLVAMHGGCANHVVPNALSASPSPGDETAVTSDEEDDDDEDYDEDDYDEGGREDAVHGEGGGPGGSDGEVVGPCAVTVQMSGGVVVIRRLKCGLLLVCVGPTERGHSDEVGALGGFSGTGSGGAGVAVSGTTTPGATSTGTDGPLVGGLGGSGSGAGDQDPNSVVGSPDEGDSVTSGGARSVASVASVRAQGCFW</sequence>
<gene>
    <name evidence="2" type="ORF">PPNO1_LOCUS9447</name>
</gene>
<feature type="region of interest" description="Disordered" evidence="1">
    <location>
        <begin position="194"/>
        <end position="246"/>
    </location>
</feature>
<feature type="compositionally biased region" description="Low complexity" evidence="1">
    <location>
        <begin position="194"/>
        <end position="207"/>
    </location>
</feature>
<dbReference type="Gene3D" id="3.30.450.30">
    <property type="entry name" value="Dynein light chain 2a, cytoplasmic"/>
    <property type="match status" value="1"/>
</dbReference>
<evidence type="ECO:0000313" key="3">
    <source>
        <dbReference type="Proteomes" id="UP000838763"/>
    </source>
</evidence>
<feature type="compositionally biased region" description="Gly residues" evidence="1">
    <location>
        <begin position="208"/>
        <end position="219"/>
    </location>
</feature>
<accession>A0A9P1HDR1</accession>
<organism evidence="2 3">
    <name type="scientific">Parascedosporium putredinis</name>
    <dbReference type="NCBI Taxonomy" id="1442378"/>
    <lineage>
        <taxon>Eukaryota</taxon>
        <taxon>Fungi</taxon>
        <taxon>Dikarya</taxon>
        <taxon>Ascomycota</taxon>
        <taxon>Pezizomycotina</taxon>
        <taxon>Sordariomycetes</taxon>
        <taxon>Hypocreomycetidae</taxon>
        <taxon>Microascales</taxon>
        <taxon>Microascaceae</taxon>
        <taxon>Parascedosporium</taxon>
    </lineage>
</organism>
<dbReference type="EMBL" id="CALLCH030000021">
    <property type="protein sequence ID" value="CAI4219905.1"/>
    <property type="molecule type" value="Genomic_DNA"/>
</dbReference>
<evidence type="ECO:0000256" key="1">
    <source>
        <dbReference type="SAM" id="MobiDB-lite"/>
    </source>
</evidence>
<dbReference type="Proteomes" id="UP000838763">
    <property type="component" value="Unassembled WGS sequence"/>
</dbReference>
<evidence type="ECO:0000313" key="2">
    <source>
        <dbReference type="EMBL" id="CAI4219905.1"/>
    </source>
</evidence>
<keyword evidence="3" id="KW-1185">Reference proteome</keyword>
<proteinExistence type="predicted"/>
<comment type="caution">
    <text evidence="2">The sequence shown here is derived from an EMBL/GenBank/DDBJ whole genome shotgun (WGS) entry which is preliminary data.</text>
</comment>
<dbReference type="AlphaFoldDB" id="A0A9P1HDR1"/>
<feature type="compositionally biased region" description="Gly residues" evidence="1">
    <location>
        <begin position="121"/>
        <end position="130"/>
    </location>
</feature>
<dbReference type="OrthoDB" id="271745at2759"/>
<reference evidence="2" key="1">
    <citation type="submission" date="2022-11" db="EMBL/GenBank/DDBJ databases">
        <authorList>
            <person name="Scott C."/>
            <person name="Bruce N."/>
        </authorList>
    </citation>
    <scope>NUCLEOTIDE SEQUENCE</scope>
</reference>
<name>A0A9P1HDR1_9PEZI</name>
<feature type="compositionally biased region" description="Acidic residues" evidence="1">
    <location>
        <begin position="95"/>
        <end position="111"/>
    </location>
</feature>
<feature type="compositionally biased region" description="Low complexity" evidence="1">
    <location>
        <begin position="236"/>
        <end position="246"/>
    </location>
</feature>
<protein>
    <submittedName>
        <fullName evidence="2">Uncharacterized protein</fullName>
    </submittedName>
</protein>
<feature type="region of interest" description="Disordered" evidence="1">
    <location>
        <begin position="78"/>
        <end position="131"/>
    </location>
</feature>